<reference evidence="1 2" key="1">
    <citation type="submission" date="2018-06" db="EMBL/GenBank/DDBJ databases">
        <title>Genomic Encyclopedia of Type Strains, Phase I: the one thousand microbial genomes (KMG-I) project.</title>
        <authorList>
            <person name="Kyrpides N."/>
        </authorList>
    </citation>
    <scope>NUCLEOTIDE SEQUENCE [LARGE SCALE GENOMIC DNA]</scope>
    <source>
        <strain evidence="1 2">DSM 19573</strain>
    </source>
</reference>
<dbReference type="RefSeq" id="WP_110462382.1">
    <property type="nucleotide sequence ID" value="NZ_QKMR01000013.1"/>
</dbReference>
<dbReference type="OrthoDB" id="9886288at2"/>
<accession>A0A318XJ63</accession>
<protein>
    <submittedName>
        <fullName evidence="1">Uncharacterized protein</fullName>
    </submittedName>
</protein>
<proteinExistence type="predicted"/>
<sequence>MDFIKSYSLVKSQNSNDLVLYFDEGTMDTEFADGLGDLGGKGDSLSQSILQSIAQIFPDKKINTVKIMFGSFLLSSFTVTKSPSIQLNNIT</sequence>
<dbReference type="AlphaFoldDB" id="A0A318XJ63"/>
<evidence type="ECO:0000313" key="1">
    <source>
        <dbReference type="EMBL" id="PYG87225.1"/>
    </source>
</evidence>
<organism evidence="1 2">
    <name type="scientific">Ruminiclostridium sufflavum DSM 19573</name>
    <dbReference type="NCBI Taxonomy" id="1121337"/>
    <lineage>
        <taxon>Bacteria</taxon>
        <taxon>Bacillati</taxon>
        <taxon>Bacillota</taxon>
        <taxon>Clostridia</taxon>
        <taxon>Eubacteriales</taxon>
        <taxon>Oscillospiraceae</taxon>
        <taxon>Ruminiclostridium</taxon>
    </lineage>
</organism>
<dbReference type="Proteomes" id="UP000248132">
    <property type="component" value="Unassembled WGS sequence"/>
</dbReference>
<dbReference type="EMBL" id="QKMR01000013">
    <property type="protein sequence ID" value="PYG87225.1"/>
    <property type="molecule type" value="Genomic_DNA"/>
</dbReference>
<name>A0A318XJ63_9FIRM</name>
<evidence type="ECO:0000313" key="2">
    <source>
        <dbReference type="Proteomes" id="UP000248132"/>
    </source>
</evidence>
<keyword evidence="2" id="KW-1185">Reference proteome</keyword>
<gene>
    <name evidence="1" type="ORF">LY28_02363</name>
</gene>
<comment type="caution">
    <text evidence="1">The sequence shown here is derived from an EMBL/GenBank/DDBJ whole genome shotgun (WGS) entry which is preliminary data.</text>
</comment>